<dbReference type="EMBL" id="KQ124008">
    <property type="protein sequence ID" value="KMS64747.1"/>
    <property type="molecule type" value="Genomic_DNA"/>
</dbReference>
<keyword evidence="3" id="KW-1185">Reference proteome</keyword>
<proteinExistence type="predicted"/>
<organism evidence="2 3">
    <name type="scientific">Beta vulgaris subsp. vulgaris</name>
    <name type="common">Beet</name>
    <dbReference type="NCBI Taxonomy" id="3555"/>
    <lineage>
        <taxon>Eukaryota</taxon>
        <taxon>Viridiplantae</taxon>
        <taxon>Streptophyta</taxon>
        <taxon>Embryophyta</taxon>
        <taxon>Tracheophyta</taxon>
        <taxon>Spermatophyta</taxon>
        <taxon>Magnoliopsida</taxon>
        <taxon>eudicotyledons</taxon>
        <taxon>Gunneridae</taxon>
        <taxon>Pentapetalae</taxon>
        <taxon>Caryophyllales</taxon>
        <taxon>Chenopodiaceae</taxon>
        <taxon>Betoideae</taxon>
        <taxon>Beta</taxon>
    </lineage>
</organism>
<evidence type="ECO:0000256" key="1">
    <source>
        <dbReference type="SAM" id="MobiDB-lite"/>
    </source>
</evidence>
<evidence type="ECO:0000313" key="3">
    <source>
        <dbReference type="Proteomes" id="UP000035740"/>
    </source>
</evidence>
<dbReference type="AlphaFoldDB" id="A0A0J7YM82"/>
<evidence type="ECO:0000313" key="2">
    <source>
        <dbReference type="EMBL" id="KMS64747.1"/>
    </source>
</evidence>
<accession>A0A0J7YM82</accession>
<sequence length="162" mass="17181">EALRQQAVNRSGPNYLPEAEGRTEAGSKAEPVSETGRETGPTITEKAKEKLSAANESLKESVTRTQENLSEAMSGGIQQKASKAWGKTKAAVTPDENQPSMMDRLTTSIAEGSKKLTETAQNVKESMKEGVKTTLGLGEAGNEPPQTTLAEEAIAGEPRRPA</sequence>
<dbReference type="Gramene" id="KMS64747">
    <property type="protein sequence ID" value="KMS64747"/>
    <property type="gene ID" value="BVRB_043070"/>
</dbReference>
<gene>
    <name evidence="2" type="ORF">BVRB_043070</name>
</gene>
<protein>
    <submittedName>
        <fullName evidence="2">Uncharacterized protein</fullName>
    </submittedName>
</protein>
<name>A0A0J7YM82_BETVV</name>
<feature type="non-terminal residue" evidence="2">
    <location>
        <position position="1"/>
    </location>
</feature>
<feature type="region of interest" description="Disordered" evidence="1">
    <location>
        <begin position="134"/>
        <end position="162"/>
    </location>
</feature>
<feature type="region of interest" description="Disordered" evidence="1">
    <location>
        <begin position="1"/>
        <end position="101"/>
    </location>
</feature>
<feature type="compositionally biased region" description="Polar residues" evidence="1">
    <location>
        <begin position="1"/>
        <end position="12"/>
    </location>
</feature>
<dbReference type="Gene3D" id="1.20.120.20">
    <property type="entry name" value="Apolipoprotein"/>
    <property type="match status" value="1"/>
</dbReference>
<feature type="compositionally biased region" description="Basic and acidic residues" evidence="1">
    <location>
        <begin position="45"/>
        <end position="62"/>
    </location>
</feature>
<reference evidence="2 3" key="1">
    <citation type="journal article" date="2014" name="Nature">
        <title>The genome of the recently domesticated crop plant sugar beet (Beta vulgaris).</title>
        <authorList>
            <person name="Dohm J.C."/>
            <person name="Minoche A.E."/>
            <person name="Holtgrawe D."/>
            <person name="Capella-Gutierrez S."/>
            <person name="Zakrzewski F."/>
            <person name="Tafer H."/>
            <person name="Rupp O."/>
            <person name="Sorensen T.R."/>
            <person name="Stracke R."/>
            <person name="Reinhardt R."/>
            <person name="Goesmann A."/>
            <person name="Kraft T."/>
            <person name="Schulz B."/>
            <person name="Stadler P.F."/>
            <person name="Schmidt T."/>
            <person name="Gabaldon T."/>
            <person name="Lehrach H."/>
            <person name="Weisshaar B."/>
            <person name="Himmelbauer H."/>
        </authorList>
    </citation>
    <scope>NUCLEOTIDE SEQUENCE [LARGE SCALE GENOMIC DNA]</scope>
    <source>
        <tissue evidence="2">Taproot</tissue>
    </source>
</reference>
<feature type="compositionally biased region" description="Polar residues" evidence="1">
    <location>
        <begin position="63"/>
        <end position="81"/>
    </location>
</feature>
<dbReference type="Proteomes" id="UP000035740">
    <property type="component" value="Unassembled WGS sequence"/>
</dbReference>